<evidence type="ECO:0000256" key="1">
    <source>
        <dbReference type="SAM" id="Phobius"/>
    </source>
</evidence>
<feature type="transmembrane region" description="Helical" evidence="1">
    <location>
        <begin position="416"/>
        <end position="434"/>
    </location>
</feature>
<evidence type="ECO:0000313" key="2">
    <source>
        <dbReference type="EMBL" id="SHK28382.1"/>
    </source>
</evidence>
<name>A0A1M6R7F4_XYLRU</name>
<gene>
    <name evidence="2" type="ORF">SAMN05216463_101121</name>
</gene>
<dbReference type="RefSeq" id="WP_139261256.1">
    <property type="nucleotide sequence ID" value="NZ_FRBD01000001.1"/>
</dbReference>
<feature type="transmembrane region" description="Helical" evidence="1">
    <location>
        <begin position="18"/>
        <end position="41"/>
    </location>
</feature>
<feature type="transmembrane region" description="Helical" evidence="1">
    <location>
        <begin position="237"/>
        <end position="255"/>
    </location>
</feature>
<protein>
    <recommendedName>
        <fullName evidence="4">Oligosaccharide repeat unit polymerase</fullName>
    </recommendedName>
</protein>
<feature type="transmembrane region" description="Helical" evidence="1">
    <location>
        <begin position="192"/>
        <end position="208"/>
    </location>
</feature>
<dbReference type="AlphaFoldDB" id="A0A1M6R7F4"/>
<keyword evidence="1" id="KW-1133">Transmembrane helix</keyword>
<evidence type="ECO:0008006" key="4">
    <source>
        <dbReference type="Google" id="ProtNLM"/>
    </source>
</evidence>
<dbReference type="EMBL" id="FRBD01000001">
    <property type="protein sequence ID" value="SHK28382.1"/>
    <property type="molecule type" value="Genomic_DNA"/>
</dbReference>
<feature type="transmembrane region" description="Helical" evidence="1">
    <location>
        <begin position="53"/>
        <end position="71"/>
    </location>
</feature>
<feature type="transmembrane region" description="Helical" evidence="1">
    <location>
        <begin position="214"/>
        <end position="230"/>
    </location>
</feature>
<keyword evidence="1" id="KW-0812">Transmembrane</keyword>
<proteinExistence type="predicted"/>
<feature type="transmembrane region" description="Helical" evidence="1">
    <location>
        <begin position="129"/>
        <end position="151"/>
    </location>
</feature>
<organism evidence="2 3">
    <name type="scientific">Xylanibacter ruminicola</name>
    <name type="common">Prevotella ruminicola</name>
    <dbReference type="NCBI Taxonomy" id="839"/>
    <lineage>
        <taxon>Bacteria</taxon>
        <taxon>Pseudomonadati</taxon>
        <taxon>Bacteroidota</taxon>
        <taxon>Bacteroidia</taxon>
        <taxon>Bacteroidales</taxon>
        <taxon>Prevotellaceae</taxon>
        <taxon>Xylanibacter</taxon>
    </lineage>
</organism>
<evidence type="ECO:0000313" key="3">
    <source>
        <dbReference type="Proteomes" id="UP000184130"/>
    </source>
</evidence>
<accession>A0A1M6R7F4</accession>
<feature type="transmembrane region" description="Helical" evidence="1">
    <location>
        <begin position="91"/>
        <end position="109"/>
    </location>
</feature>
<sequence length="446" mass="51848">MINFIVFFISFSLVLNSIYYDLVGIDIVISILSAILSIIYLLKIRWIDHLPSLVILLYCYLSTSFLSFSHMVPPIWTDLDLKRIAEFGNRIYFVAIFSILISNVFRERFNIGYAKWFNTYSIKDNQVRFFFRLSYALSIISYALGVSVMGAESTVLPFHLSGILHDYRTMFAPLFFMLIIENRILNKKRIPRQWYVLFIIWCLFEAFLRISKSFLVYGMMPIGLFLFLYYKPTFKKLVIYLAPFTIVALFIYAVMGTMRGATSATFSGLIEAQKMQSKSETSEEWGNPLVGSFNRMFMTGMAYRIDYNDFNHTALFDFNHSPGIFLLGGTARYRTYVLHGQQEGRYNSDGTTGIVDPLLWGGFGFCYLVISILIFIAIFTENRVKGRVGLLVSYTLLFFSFISEGTISWILSQNEFSLYVTRFVIIYLLIRLNYNYKSKRIEHKII</sequence>
<feature type="transmembrane region" description="Helical" evidence="1">
    <location>
        <begin position="391"/>
        <end position="410"/>
    </location>
</feature>
<reference evidence="2 3" key="1">
    <citation type="submission" date="2016-11" db="EMBL/GenBank/DDBJ databases">
        <authorList>
            <person name="Jaros S."/>
            <person name="Januszkiewicz K."/>
            <person name="Wedrychowicz H."/>
        </authorList>
    </citation>
    <scope>NUCLEOTIDE SEQUENCE [LARGE SCALE GENOMIC DNA]</scope>
    <source>
        <strain evidence="2 3">KHT3</strain>
    </source>
</reference>
<feature type="transmembrane region" description="Helical" evidence="1">
    <location>
        <begin position="163"/>
        <end position="180"/>
    </location>
</feature>
<feature type="transmembrane region" description="Helical" evidence="1">
    <location>
        <begin position="358"/>
        <end position="379"/>
    </location>
</feature>
<dbReference type="Proteomes" id="UP000184130">
    <property type="component" value="Unassembled WGS sequence"/>
</dbReference>
<dbReference type="OrthoDB" id="1407597at2"/>
<keyword evidence="1" id="KW-0472">Membrane</keyword>